<evidence type="ECO:0000313" key="2">
    <source>
        <dbReference type="Proteomes" id="UP001055336"/>
    </source>
</evidence>
<name>A0ABY3VHX8_9MYCO</name>
<gene>
    <name evidence="1" type="ORF">MKK62_22050</name>
</gene>
<accession>A0ABY3VHX8</accession>
<dbReference type="Proteomes" id="UP001055336">
    <property type="component" value="Chromosome"/>
</dbReference>
<reference evidence="1" key="1">
    <citation type="submission" date="2022-08" db="EMBL/GenBank/DDBJ databases">
        <title>Whole genome sequencing of non-tuberculosis mycobacteria type-strains.</title>
        <authorList>
            <person name="Igarashi Y."/>
            <person name="Osugi A."/>
            <person name="Mitarai S."/>
        </authorList>
    </citation>
    <scope>NUCLEOTIDE SEQUENCE</scope>
    <source>
        <strain evidence="1">DSM 45127</strain>
    </source>
</reference>
<protein>
    <submittedName>
        <fullName evidence="1">Uncharacterized protein</fullName>
    </submittedName>
</protein>
<dbReference type="RefSeq" id="WP_240260761.1">
    <property type="nucleotide sequence ID" value="NZ_CP092488.2"/>
</dbReference>
<sequence>MAGGYWYPIAAGDFGPGHADLARESLWEEGPAHALNQVIATAQQARVHALILSSEEFSHAAPAGLARLRDAFTGHEMHLVVTLNEIGRRASSIWQELVKHGRAVGLDGGIEQILSREPALQPQLTRKFIDALAPHETSIVLSHHRAPAAELLTNLCRAIGLFEAVPGTEAITHASTLFLNQSLGATEAQILRSVNSYLREAVKDLGAIQYYDIRNLYLTLFNTPTWRNSVPFRPITIPEAHAAEVLHRGRRELDDLRRLATEGRAKIFGDFDTVEAALADV</sequence>
<dbReference type="EMBL" id="CP092488">
    <property type="protein sequence ID" value="UMB69029.1"/>
    <property type="molecule type" value="Genomic_DNA"/>
</dbReference>
<evidence type="ECO:0000313" key="1">
    <source>
        <dbReference type="EMBL" id="UMB69029.1"/>
    </source>
</evidence>
<organism evidence="1 2">
    <name type="scientific">Mycobacterium paraterrae</name>
    <dbReference type="NCBI Taxonomy" id="577492"/>
    <lineage>
        <taxon>Bacteria</taxon>
        <taxon>Bacillati</taxon>
        <taxon>Actinomycetota</taxon>
        <taxon>Actinomycetes</taxon>
        <taxon>Mycobacteriales</taxon>
        <taxon>Mycobacteriaceae</taxon>
        <taxon>Mycobacterium</taxon>
    </lineage>
</organism>
<proteinExistence type="predicted"/>
<keyword evidence="2" id="KW-1185">Reference proteome</keyword>